<reference evidence="2 3" key="1">
    <citation type="submission" date="2019-05" db="EMBL/GenBank/DDBJ databases">
        <title>Another draft genome of Portunus trituberculatus and its Hox gene families provides insights of decapod evolution.</title>
        <authorList>
            <person name="Jeong J.-H."/>
            <person name="Song I."/>
            <person name="Kim S."/>
            <person name="Choi T."/>
            <person name="Kim D."/>
            <person name="Ryu S."/>
            <person name="Kim W."/>
        </authorList>
    </citation>
    <scope>NUCLEOTIDE SEQUENCE [LARGE SCALE GENOMIC DNA]</scope>
    <source>
        <tissue evidence="2">Muscle</tissue>
    </source>
</reference>
<feature type="region of interest" description="Disordered" evidence="1">
    <location>
        <begin position="21"/>
        <end position="52"/>
    </location>
</feature>
<dbReference type="EMBL" id="VSRR010001852">
    <property type="protein sequence ID" value="MPC28078.1"/>
    <property type="molecule type" value="Genomic_DNA"/>
</dbReference>
<feature type="compositionally biased region" description="Basic residues" evidence="1">
    <location>
        <begin position="117"/>
        <end position="126"/>
    </location>
</feature>
<sequence length="195" mass="21292">MGYLPGDYPRDELYHYAAATYRVGNGTPPPPAPPSPPTHAHRPLSRGQKAFTALVYQAPSLHDVDCPNLQAEGEGRVPWPRVSPPHGPAGVADSQSEGYGSLMSPRGPSPPASGAPHQRHPAKHPRGPSSASTMFLLHTRIPRWVRLGHSCNKMQSVETWSFWPGDVASTVRVSNNLYLWATRSELVQELMPKIV</sequence>
<organism evidence="2 3">
    <name type="scientific">Portunus trituberculatus</name>
    <name type="common">Swimming crab</name>
    <name type="synonym">Neptunus trituberculatus</name>
    <dbReference type="NCBI Taxonomy" id="210409"/>
    <lineage>
        <taxon>Eukaryota</taxon>
        <taxon>Metazoa</taxon>
        <taxon>Ecdysozoa</taxon>
        <taxon>Arthropoda</taxon>
        <taxon>Crustacea</taxon>
        <taxon>Multicrustacea</taxon>
        <taxon>Malacostraca</taxon>
        <taxon>Eumalacostraca</taxon>
        <taxon>Eucarida</taxon>
        <taxon>Decapoda</taxon>
        <taxon>Pleocyemata</taxon>
        <taxon>Brachyura</taxon>
        <taxon>Eubrachyura</taxon>
        <taxon>Portunoidea</taxon>
        <taxon>Portunidae</taxon>
        <taxon>Portuninae</taxon>
        <taxon>Portunus</taxon>
    </lineage>
</organism>
<dbReference type="OrthoDB" id="6379740at2759"/>
<dbReference type="Proteomes" id="UP000324222">
    <property type="component" value="Unassembled WGS sequence"/>
</dbReference>
<evidence type="ECO:0000313" key="2">
    <source>
        <dbReference type="EMBL" id="MPC28078.1"/>
    </source>
</evidence>
<feature type="region of interest" description="Disordered" evidence="1">
    <location>
        <begin position="75"/>
        <end position="131"/>
    </location>
</feature>
<gene>
    <name evidence="2" type="ORF">E2C01_021272</name>
</gene>
<evidence type="ECO:0000256" key="1">
    <source>
        <dbReference type="SAM" id="MobiDB-lite"/>
    </source>
</evidence>
<dbReference type="AlphaFoldDB" id="A0A5B7E2T8"/>
<accession>A0A5B7E2T8</accession>
<protein>
    <submittedName>
        <fullName evidence="2">Uncharacterized protein</fullName>
    </submittedName>
</protein>
<keyword evidence="3" id="KW-1185">Reference proteome</keyword>
<comment type="caution">
    <text evidence="2">The sequence shown here is derived from an EMBL/GenBank/DDBJ whole genome shotgun (WGS) entry which is preliminary data.</text>
</comment>
<feature type="compositionally biased region" description="Pro residues" evidence="1">
    <location>
        <begin position="27"/>
        <end position="37"/>
    </location>
</feature>
<evidence type="ECO:0000313" key="3">
    <source>
        <dbReference type="Proteomes" id="UP000324222"/>
    </source>
</evidence>
<name>A0A5B7E2T8_PORTR</name>
<proteinExistence type="predicted"/>